<evidence type="ECO:0000313" key="3">
    <source>
        <dbReference type="Proteomes" id="UP000663981"/>
    </source>
</evidence>
<reference evidence="2 3" key="1">
    <citation type="submission" date="2021-03" db="EMBL/GenBank/DDBJ databases">
        <title>Whole genome sequence of Metabacillus bambusae BG109.</title>
        <authorList>
            <person name="Jeong J.W."/>
        </authorList>
    </citation>
    <scope>NUCLEOTIDE SEQUENCE [LARGE SCALE GENOMIC DNA]</scope>
    <source>
        <strain evidence="2 3">BG109</strain>
    </source>
</reference>
<gene>
    <name evidence="2" type="ORF">I7822_18625</name>
</gene>
<protein>
    <submittedName>
        <fullName evidence="2">DUF4386 domain-containing protein</fullName>
    </submittedName>
</protein>
<dbReference type="RefSeq" id="WP_207980600.1">
    <property type="nucleotide sequence ID" value="NZ_JAGDEL010000016.1"/>
</dbReference>
<keyword evidence="3" id="KW-1185">Reference proteome</keyword>
<feature type="transmembrane region" description="Helical" evidence="1">
    <location>
        <begin position="205"/>
        <end position="230"/>
    </location>
</feature>
<feature type="transmembrane region" description="Helical" evidence="1">
    <location>
        <begin position="15"/>
        <end position="36"/>
    </location>
</feature>
<accession>A0ABS3N5Z8</accession>
<evidence type="ECO:0000256" key="1">
    <source>
        <dbReference type="SAM" id="Phobius"/>
    </source>
</evidence>
<dbReference type="Proteomes" id="UP000663981">
    <property type="component" value="Unassembled WGS sequence"/>
</dbReference>
<dbReference type="EMBL" id="JAGDEL010000016">
    <property type="protein sequence ID" value="MBO1513648.1"/>
    <property type="molecule type" value="Genomic_DNA"/>
</dbReference>
<feature type="transmembrane region" description="Helical" evidence="1">
    <location>
        <begin position="97"/>
        <end position="119"/>
    </location>
</feature>
<feature type="transmembrane region" description="Helical" evidence="1">
    <location>
        <begin position="180"/>
        <end position="199"/>
    </location>
</feature>
<keyword evidence="1" id="KW-0812">Transmembrane</keyword>
<name>A0ABS3N5Z8_9BACI</name>
<keyword evidence="1" id="KW-0472">Membrane</keyword>
<evidence type="ECO:0000313" key="2">
    <source>
        <dbReference type="EMBL" id="MBO1513648.1"/>
    </source>
</evidence>
<comment type="caution">
    <text evidence="2">The sequence shown here is derived from an EMBL/GenBank/DDBJ whole genome shotgun (WGS) entry which is preliminary data.</text>
</comment>
<organism evidence="2 3">
    <name type="scientific">Metabacillus bambusae</name>
    <dbReference type="NCBI Taxonomy" id="2795218"/>
    <lineage>
        <taxon>Bacteria</taxon>
        <taxon>Bacillati</taxon>
        <taxon>Bacillota</taxon>
        <taxon>Bacilli</taxon>
        <taxon>Bacillales</taxon>
        <taxon>Bacillaceae</taxon>
        <taxon>Metabacillus</taxon>
    </lineage>
</organism>
<dbReference type="InterPro" id="IPR025495">
    <property type="entry name" value="DUF4386"/>
</dbReference>
<feature type="transmembrane region" description="Helical" evidence="1">
    <location>
        <begin position="64"/>
        <end position="85"/>
    </location>
</feature>
<proteinExistence type="predicted"/>
<dbReference type="Pfam" id="PF14329">
    <property type="entry name" value="DUF4386"/>
    <property type="match status" value="1"/>
</dbReference>
<sequence length="241" mass="26615">MTNLVKKLSLERKSALTAGIVLIIMIIAAAFSYGIVHGSLVVKGDASVTYNNIVTSHMLFNAGILGWLIILICDIVVAWSFYIFLKPLNKNLSLLGAWFRLTYASILGIAILNLIFVLICTNSSDFLSFLKTDQLQALVMLFLEAFDIVWSIGLIIFGGHLMIVGYLTFKTDTIPKVISILLMIASISYIIINSCYTFLPQFNGIISILESILTVPMILGELGFGIWLLFKGGKVTKSYED</sequence>
<feature type="transmembrane region" description="Helical" evidence="1">
    <location>
        <begin position="148"/>
        <end position="168"/>
    </location>
</feature>
<keyword evidence="1" id="KW-1133">Transmembrane helix</keyword>